<dbReference type="InterPro" id="IPR036736">
    <property type="entry name" value="ACP-like_sf"/>
</dbReference>
<comment type="cofactor">
    <cofactor evidence="1">
        <name>pantetheine 4'-phosphate</name>
        <dbReference type="ChEBI" id="CHEBI:47942"/>
    </cofactor>
</comment>
<dbReference type="Pfam" id="PF00668">
    <property type="entry name" value="Condensation"/>
    <property type="match status" value="2"/>
</dbReference>
<dbReference type="RefSeq" id="WP_115274264.1">
    <property type="nucleotide sequence ID" value="NZ_UGUY01000001.1"/>
</dbReference>
<dbReference type="InterPro" id="IPR009081">
    <property type="entry name" value="PP-bd_ACP"/>
</dbReference>
<dbReference type="Gene3D" id="3.40.50.980">
    <property type="match status" value="2"/>
</dbReference>
<dbReference type="PROSITE" id="PS50075">
    <property type="entry name" value="CARRIER"/>
    <property type="match status" value="2"/>
</dbReference>
<evidence type="ECO:0000256" key="2">
    <source>
        <dbReference type="ARBA" id="ARBA00006432"/>
    </source>
</evidence>
<evidence type="ECO:0000256" key="1">
    <source>
        <dbReference type="ARBA" id="ARBA00001957"/>
    </source>
</evidence>
<dbReference type="Pfam" id="PF00550">
    <property type="entry name" value="PP-binding"/>
    <property type="match status" value="2"/>
</dbReference>
<dbReference type="PROSITE" id="PS00012">
    <property type="entry name" value="PHOSPHOPANTETHEINE"/>
    <property type="match status" value="2"/>
</dbReference>
<dbReference type="Gene3D" id="2.30.38.10">
    <property type="entry name" value="Luciferase, Domain 3"/>
    <property type="match status" value="1"/>
</dbReference>
<dbReference type="PANTHER" id="PTHR45527">
    <property type="entry name" value="NONRIBOSOMAL PEPTIDE SYNTHETASE"/>
    <property type="match status" value="1"/>
</dbReference>
<organism evidence="6 7">
    <name type="scientific">Pseudomonas putida</name>
    <name type="common">Arthrobacter siderocapsulatus</name>
    <dbReference type="NCBI Taxonomy" id="303"/>
    <lineage>
        <taxon>Bacteria</taxon>
        <taxon>Pseudomonadati</taxon>
        <taxon>Pseudomonadota</taxon>
        <taxon>Gammaproteobacteria</taxon>
        <taxon>Pseudomonadales</taxon>
        <taxon>Pseudomonadaceae</taxon>
        <taxon>Pseudomonas</taxon>
    </lineage>
</organism>
<dbReference type="FunFam" id="3.40.50.12780:FF:000012">
    <property type="entry name" value="Non-ribosomal peptide synthetase"/>
    <property type="match status" value="2"/>
</dbReference>
<dbReference type="Gene3D" id="1.10.1200.10">
    <property type="entry name" value="ACP-like"/>
    <property type="match status" value="1"/>
</dbReference>
<comment type="similarity">
    <text evidence="2">Belongs to the ATP-dependent AMP-binding enzyme family.</text>
</comment>
<dbReference type="Gene3D" id="3.40.50.1820">
    <property type="entry name" value="alpha/beta hydrolase"/>
    <property type="match status" value="1"/>
</dbReference>
<dbReference type="InterPro" id="IPR020806">
    <property type="entry name" value="PKS_PP-bd"/>
</dbReference>
<dbReference type="InterPro" id="IPR020845">
    <property type="entry name" value="AMP-binding_CS"/>
</dbReference>
<dbReference type="InterPro" id="IPR000873">
    <property type="entry name" value="AMP-dep_synth/lig_dom"/>
</dbReference>
<feature type="domain" description="Carrier" evidence="5">
    <location>
        <begin position="996"/>
        <end position="1071"/>
    </location>
</feature>
<dbReference type="EMBL" id="UGUY01000001">
    <property type="protein sequence ID" value="SUD68907.1"/>
    <property type="molecule type" value="Genomic_DNA"/>
</dbReference>
<dbReference type="FunFam" id="3.40.50.980:FF:000001">
    <property type="entry name" value="Non-ribosomal peptide synthetase"/>
    <property type="match status" value="2"/>
</dbReference>
<dbReference type="SUPFAM" id="SSF47336">
    <property type="entry name" value="ACP-like"/>
    <property type="match status" value="2"/>
</dbReference>
<dbReference type="GO" id="GO:0003824">
    <property type="term" value="F:catalytic activity"/>
    <property type="evidence" value="ECO:0007669"/>
    <property type="project" value="InterPro"/>
</dbReference>
<dbReference type="CDD" id="cd19531">
    <property type="entry name" value="LCL_NRPS-like"/>
    <property type="match status" value="2"/>
</dbReference>
<dbReference type="Gene3D" id="3.30.300.30">
    <property type="match status" value="2"/>
</dbReference>
<dbReference type="FunFam" id="1.10.1200.10:FF:000005">
    <property type="entry name" value="Nonribosomal peptide synthetase 1"/>
    <property type="match status" value="1"/>
</dbReference>
<dbReference type="GO" id="GO:0044550">
    <property type="term" value="P:secondary metabolite biosynthetic process"/>
    <property type="evidence" value="ECO:0007669"/>
    <property type="project" value="UniProtKB-ARBA"/>
</dbReference>
<dbReference type="NCBIfam" id="TIGR01733">
    <property type="entry name" value="AA-adenyl-dom"/>
    <property type="match status" value="2"/>
</dbReference>
<dbReference type="PANTHER" id="PTHR45527:SF1">
    <property type="entry name" value="FATTY ACID SYNTHASE"/>
    <property type="match status" value="1"/>
</dbReference>
<dbReference type="InterPro" id="IPR025110">
    <property type="entry name" value="AMP-bd_C"/>
</dbReference>
<dbReference type="Proteomes" id="UP000254602">
    <property type="component" value="Unassembled WGS sequence"/>
</dbReference>
<dbReference type="InterPro" id="IPR042099">
    <property type="entry name" value="ANL_N_sf"/>
</dbReference>
<evidence type="ECO:0000313" key="6">
    <source>
        <dbReference type="EMBL" id="SUD68907.1"/>
    </source>
</evidence>
<dbReference type="InterPro" id="IPR045851">
    <property type="entry name" value="AMP-bd_C_sf"/>
</dbReference>
<dbReference type="FunFam" id="3.30.300.30:FF:000010">
    <property type="entry name" value="Enterobactin synthetase component F"/>
    <property type="match status" value="2"/>
</dbReference>
<dbReference type="Gene3D" id="3.40.50.12780">
    <property type="entry name" value="N-terminal domain of ligase-like"/>
    <property type="match status" value="1"/>
</dbReference>
<dbReference type="CDD" id="cd12116">
    <property type="entry name" value="A_NRPS_Ta1_like"/>
    <property type="match status" value="1"/>
</dbReference>
<dbReference type="SUPFAM" id="SSF52777">
    <property type="entry name" value="CoA-dependent acyltransferases"/>
    <property type="match status" value="4"/>
</dbReference>
<dbReference type="GO" id="GO:0043041">
    <property type="term" value="P:amino acid activation for nonribosomal peptide biosynthetic process"/>
    <property type="evidence" value="ECO:0007669"/>
    <property type="project" value="TreeGrafter"/>
</dbReference>
<dbReference type="Pfam" id="PF00501">
    <property type="entry name" value="AMP-binding"/>
    <property type="match status" value="2"/>
</dbReference>
<evidence type="ECO:0000259" key="5">
    <source>
        <dbReference type="PROSITE" id="PS50075"/>
    </source>
</evidence>
<dbReference type="SMART" id="SM00823">
    <property type="entry name" value="PKS_PP"/>
    <property type="match status" value="2"/>
</dbReference>
<dbReference type="PROSITE" id="PS00455">
    <property type="entry name" value="AMP_BINDING"/>
    <property type="match status" value="2"/>
</dbReference>
<dbReference type="InterPro" id="IPR023213">
    <property type="entry name" value="CAT-like_dom_sf"/>
</dbReference>
<gene>
    <name evidence="6" type="primary">dhbF</name>
    <name evidence="6" type="ORF">NCTC7914_03032</name>
</gene>
<dbReference type="GO" id="GO:0005829">
    <property type="term" value="C:cytosol"/>
    <property type="evidence" value="ECO:0007669"/>
    <property type="project" value="TreeGrafter"/>
</dbReference>
<reference evidence="6 7" key="1">
    <citation type="submission" date="2018-06" db="EMBL/GenBank/DDBJ databases">
        <authorList>
            <consortium name="Pathogen Informatics"/>
            <person name="Doyle S."/>
        </authorList>
    </citation>
    <scope>NUCLEOTIDE SEQUENCE [LARGE SCALE GENOMIC DNA]</scope>
    <source>
        <strain evidence="6 7">NCTC7914</strain>
    </source>
</reference>
<keyword evidence="4" id="KW-0597">Phosphoprotein</keyword>
<dbReference type="InterPro" id="IPR001242">
    <property type="entry name" value="Condensation_dom"/>
</dbReference>
<evidence type="ECO:0000256" key="3">
    <source>
        <dbReference type="ARBA" id="ARBA00022450"/>
    </source>
</evidence>
<feature type="domain" description="Carrier" evidence="5">
    <location>
        <begin position="2041"/>
        <end position="2116"/>
    </location>
</feature>
<dbReference type="CDD" id="cd17643">
    <property type="entry name" value="A_NRPS_Cytc1-like"/>
    <property type="match status" value="1"/>
</dbReference>
<dbReference type="GO" id="GO:0031177">
    <property type="term" value="F:phosphopantetheine binding"/>
    <property type="evidence" value="ECO:0007669"/>
    <property type="project" value="InterPro"/>
</dbReference>
<name>A0A379KNE3_PSEPU</name>
<accession>A0A379KNE3</accession>
<dbReference type="FunFam" id="2.30.38.10:FF:000001">
    <property type="entry name" value="Non-ribosomal peptide synthetase PvdI"/>
    <property type="match status" value="1"/>
</dbReference>
<dbReference type="Gene3D" id="3.30.559.30">
    <property type="entry name" value="Nonribosomal peptide synthetase, condensation domain"/>
    <property type="match status" value="2"/>
</dbReference>
<proteinExistence type="inferred from homology"/>
<evidence type="ECO:0000313" key="7">
    <source>
        <dbReference type="Proteomes" id="UP000254602"/>
    </source>
</evidence>
<dbReference type="InterPro" id="IPR006162">
    <property type="entry name" value="Ppantetheine_attach_site"/>
</dbReference>
<keyword evidence="3" id="KW-0596">Phosphopantetheine</keyword>
<dbReference type="InterPro" id="IPR029058">
    <property type="entry name" value="AB_hydrolase_fold"/>
</dbReference>
<dbReference type="Pfam" id="PF13193">
    <property type="entry name" value="AMP-binding_C"/>
    <property type="match status" value="2"/>
</dbReference>
<protein>
    <submittedName>
        <fullName evidence="6">Amino acid adenylation domain-containing protein</fullName>
    </submittedName>
</protein>
<dbReference type="NCBIfam" id="NF003417">
    <property type="entry name" value="PRK04813.1"/>
    <property type="match status" value="2"/>
</dbReference>
<dbReference type="SUPFAM" id="SSF56801">
    <property type="entry name" value="Acetyl-CoA synthetase-like"/>
    <property type="match status" value="2"/>
</dbReference>
<evidence type="ECO:0000256" key="4">
    <source>
        <dbReference type="ARBA" id="ARBA00022553"/>
    </source>
</evidence>
<dbReference type="FunFam" id="3.40.50.980:FF:000002">
    <property type="entry name" value="Enterobactin synthetase component F"/>
    <property type="match status" value="1"/>
</dbReference>
<sequence length="2137" mass="233504">MTPQNQSTDDALLALLCELDETAAAPAGIVAHGADHAPLSFAQEQLWLLDQLDPDAATYNQPRAFLLQGPLQAQDLQQALDRVIDRHDILRTRINEVQGQPRQQVDRAARLNLRCVDLCGQPPHELREALHTEAATPFDLTQAPLLRACLYQLGAQRHVLALTSHHIVSDAWSNPVLLRDLSQAYANACAGSDCQLPRPAVQYLDFAHWQRGVYQASPAHERAASYWRQYLQGGLQRLELPTDHPRDSRPATAAGTCTLALPAALFSQLQAACRANGLTPFMVLLAAWQLVLGRHARQEDFIVGVPNAGRTQEQVQDLIGFFVNSQIHRARLDPRQSVAGLLEQVRKHALACLEHADYPLEQALAEQRQGTNGVLFHCLFNWTSDNAEQPPAGFAGLHIEPLPSAPTAAKFDLSLNVQAGRERLGISLDYDAALFEAATALRLGEDWLAILQAMLDHPECAIGELHAQPALQREQWLAAAQGPAGDALDGLAVHQQFARLARSHGEAVALVAGDTRLSYRALDNAAEHLARRLQAAGIRPGERVAVALERGAPLIVALLATLKAGAAYVPLDPQFPAERLAYMLEDCGAPLLLSQASVLAALPTPGQQVLLLDDFDLQATHQPEPALALDCPPQQLAYVLYTSGSTGNPKGVMVPHGALSNFVAAMAKAPGLHPGQRLLSITTCSFDIFGLELYLPLCTGACMVLADKHTVQDPAAILDLLISEHVDVLQATPSTWRMLLDNDPDQRLPALTALCGGEALGDDLAVRLLARCAALWNLYGPTETTIWSARHALARASARPELGQPIERTGLLLLDGNLLPSPPGVPADLYIGGDGLAQGYHQRPGLTAERFVPHPYGKPGERLYRTGDLARRHASGSLDFLGRVDHQVKIRGFRIELGEIEAALLTLDAVREAAVVARDGLDGAQLVAYVVPASRPADIQAFTEHCLAPLREQLPGYMLPARLHLLQAMPLTPNGKLDRKALPVVDESPAQARYLAPTTDLQRQVAATWAELLKAERVGLGDDFFALGGHSLLVARAVSRLRHELALNFPLRLLFDQPRLGDFCQALAHLQKATPLALPVQTARDQLPLSYAQERQWLLWKLAPESSAYHIPSVLRLRGPLDVTALSRAFDQLIARHEALRTCFTLEGERPRQHILAPWSLNLQCQSLEESQCQAFIAGLLGQPFDLANGPLLRVGLARLAADHHVLVLVQHHIVSDAWSMQVMVRELCALYQGQALPALALQYADFAAWQRRWLDDGERERQLAYWRTRLAGEQPVLELPCDHPRRDNAKRPAARLHLVLPTALGETVQRFASAHQATVPMVLLAAWQALLHRYTGQPDIRIGVPVANRNRLETEQLIGFFVNTLVLRADCTADLSFAGLLAQTRQAMVEAQDHQDLPYEQLLEALLPQRGPQQGLFQVLYNHHQAADAAPLGALHLEALDSQPQEAQFDLALSTAQGEHGLSASFTYDRTLFDATTLQRLARHWLNLLEQALAQPGLPLARLALMDPAERLQVQDAWNGAPVAHPQTQALAARIEAQVQRQPQAVALRYQGQALSYAELNQRANRLAHRLIAAGVGAEVPVGLVAERGFAMIVGLLAILKAGGAYVPLDPAHPAERLAFVVRDSGIKVLLDQPGLLAELPEYDGLLRLNLEAGYDDQPVDNPAPRSSVDNLAYIIYTSGSTGLPKGTLLSQRNVLRLFSACDRWFRFDHNDVWTLFHSFAFDFSVWEIFGALLHGGRLVIVPQSLSRDPQGFLQLLVDERVSVLNQTPSAFKPLTQAACSATSADLALRLVIFGGEALDVAALRPWFERFGAQRPQLVNMYGITETTVHVTYRPIGLDDLNRTVSPIGELIDDLSGYLLDGELEPVPAGCVGELYIGQAGLARGYLNRAGLSATRFIANPFSTQPGSRLYRTGDLARRRSDGTLEYIGRIDQQVKVRGFRIELGEVEASLLAQPTVAQAVVIADQGPAGTRLLAYLVAHAGQGGDTGALRAALKAQLPDYMVPAHCMWLEQLPLTVNGKLDRSALPAPADSNAQRTFRAPHTPLQEQLAGIWQQVLGVQAVGLDDDFFELGGHSLLVINVVSRIQLELGRELTPQALFQHPTLQALALQLDTTTTAVDENKLDTLEAWLDEMEEH</sequence>
<dbReference type="InterPro" id="IPR010071">
    <property type="entry name" value="AA_adenyl_dom"/>
</dbReference>
<dbReference type="Gene3D" id="3.30.559.10">
    <property type="entry name" value="Chloramphenicol acetyltransferase-like domain"/>
    <property type="match status" value="2"/>
</dbReference>